<keyword evidence="2" id="KW-1185">Reference proteome</keyword>
<organism evidence="1 2">
    <name type="scientific">Pistacia integerrima</name>
    <dbReference type="NCBI Taxonomy" id="434235"/>
    <lineage>
        <taxon>Eukaryota</taxon>
        <taxon>Viridiplantae</taxon>
        <taxon>Streptophyta</taxon>
        <taxon>Embryophyta</taxon>
        <taxon>Tracheophyta</taxon>
        <taxon>Spermatophyta</taxon>
        <taxon>Magnoliopsida</taxon>
        <taxon>eudicotyledons</taxon>
        <taxon>Gunneridae</taxon>
        <taxon>Pentapetalae</taxon>
        <taxon>rosids</taxon>
        <taxon>malvids</taxon>
        <taxon>Sapindales</taxon>
        <taxon>Anacardiaceae</taxon>
        <taxon>Pistacia</taxon>
    </lineage>
</organism>
<evidence type="ECO:0000313" key="2">
    <source>
        <dbReference type="Proteomes" id="UP001163603"/>
    </source>
</evidence>
<dbReference type="Proteomes" id="UP001163603">
    <property type="component" value="Chromosome 5"/>
</dbReference>
<comment type="caution">
    <text evidence="1">The sequence shown here is derived from an EMBL/GenBank/DDBJ whole genome shotgun (WGS) entry which is preliminary data.</text>
</comment>
<protein>
    <submittedName>
        <fullName evidence="1">Uncharacterized protein</fullName>
    </submittedName>
</protein>
<dbReference type="EMBL" id="CM047740">
    <property type="protein sequence ID" value="KAJ0039622.1"/>
    <property type="molecule type" value="Genomic_DNA"/>
</dbReference>
<reference evidence="2" key="1">
    <citation type="journal article" date="2023" name="G3 (Bethesda)">
        <title>Genome assembly and association tests identify interacting loci associated with vigor, precocity, and sex in interspecific pistachio rootstocks.</title>
        <authorList>
            <person name="Palmer W."/>
            <person name="Jacygrad E."/>
            <person name="Sagayaradj S."/>
            <person name="Cavanaugh K."/>
            <person name="Han R."/>
            <person name="Bertier L."/>
            <person name="Beede B."/>
            <person name="Kafkas S."/>
            <person name="Golino D."/>
            <person name="Preece J."/>
            <person name="Michelmore R."/>
        </authorList>
    </citation>
    <scope>NUCLEOTIDE SEQUENCE [LARGE SCALE GENOMIC DNA]</scope>
</reference>
<accession>A0ACC0YME4</accession>
<gene>
    <name evidence="1" type="ORF">Pint_28424</name>
</gene>
<name>A0ACC0YME4_9ROSI</name>
<sequence>MLGNLSKTHIPSTPLKQRSYCSPRVRSGYFLAKTLMTAEAETKPTEKMATRERKPRPTKEKPNPPIEKKPNPPKEKKPKAVSHPPYFEMIKEALLALKDKSGSSPRAIAKYIEEKHKSVLPANFKKMLGVQLKNSAAKGKLIKIRASYVLAEGVVPKEKIRVKEKVPIIIMEKTRSATAAVKKAEVPVKASMKKSKVYSPAKPKQLKSIRTPVVRKARKMAAA</sequence>
<evidence type="ECO:0000313" key="1">
    <source>
        <dbReference type="EMBL" id="KAJ0039622.1"/>
    </source>
</evidence>
<proteinExistence type="predicted"/>